<proteinExistence type="predicted"/>
<evidence type="ECO:0000256" key="8">
    <source>
        <dbReference type="SAM" id="MobiDB-lite"/>
    </source>
</evidence>
<name>A0A2A9N8P2_9AGAR</name>
<feature type="compositionally biased region" description="Low complexity" evidence="8">
    <location>
        <begin position="264"/>
        <end position="273"/>
    </location>
</feature>
<dbReference type="GO" id="GO:1990526">
    <property type="term" value="C:Ste12p-Dig1p-Dig2p complex"/>
    <property type="evidence" value="ECO:0007669"/>
    <property type="project" value="TreeGrafter"/>
</dbReference>
<feature type="compositionally biased region" description="Polar residues" evidence="8">
    <location>
        <begin position="184"/>
        <end position="194"/>
    </location>
</feature>
<dbReference type="GO" id="GO:0008270">
    <property type="term" value="F:zinc ion binding"/>
    <property type="evidence" value="ECO:0007669"/>
    <property type="project" value="UniProtKB-KW"/>
</dbReference>
<dbReference type="AlphaFoldDB" id="A0A2A9N8P2"/>
<dbReference type="GO" id="GO:0000981">
    <property type="term" value="F:DNA-binding transcription factor activity, RNA polymerase II-specific"/>
    <property type="evidence" value="ECO:0007669"/>
    <property type="project" value="UniProtKB-ARBA"/>
</dbReference>
<evidence type="ECO:0000259" key="9">
    <source>
        <dbReference type="PROSITE" id="PS50157"/>
    </source>
</evidence>
<evidence type="ECO:0000313" key="10">
    <source>
        <dbReference type="EMBL" id="PFH45474.1"/>
    </source>
</evidence>
<dbReference type="PANTHER" id="PTHR47427:SF2">
    <property type="entry name" value="C2H2-TYPE DOMAIN-CONTAINING PROTEIN"/>
    <property type="match status" value="1"/>
</dbReference>
<accession>A0A2A9N8P2</accession>
<dbReference type="FunFam" id="3.30.160.60:FF:000125">
    <property type="entry name" value="Putative zinc finger protein 143"/>
    <property type="match status" value="1"/>
</dbReference>
<keyword evidence="5" id="KW-0862">Zinc</keyword>
<dbReference type="EMBL" id="KZ302371">
    <property type="protein sequence ID" value="PFH45474.1"/>
    <property type="molecule type" value="Genomic_DNA"/>
</dbReference>
<feature type="compositionally biased region" description="Acidic residues" evidence="8">
    <location>
        <begin position="102"/>
        <end position="112"/>
    </location>
</feature>
<dbReference type="SMART" id="SM00355">
    <property type="entry name" value="ZnF_C2H2"/>
    <property type="match status" value="2"/>
</dbReference>
<dbReference type="STRING" id="703135.A0A2A9N8P2"/>
<evidence type="ECO:0000256" key="7">
    <source>
        <dbReference type="PROSITE-ProRule" id="PRU00042"/>
    </source>
</evidence>
<dbReference type="Proteomes" id="UP000242287">
    <property type="component" value="Unassembled WGS sequence"/>
</dbReference>
<feature type="compositionally biased region" description="Low complexity" evidence="8">
    <location>
        <begin position="34"/>
        <end position="47"/>
    </location>
</feature>
<keyword evidence="6" id="KW-0539">Nucleus</keyword>
<feature type="region of interest" description="Disordered" evidence="8">
    <location>
        <begin position="259"/>
        <end position="309"/>
    </location>
</feature>
<evidence type="ECO:0000313" key="11">
    <source>
        <dbReference type="Proteomes" id="UP000242287"/>
    </source>
</evidence>
<evidence type="ECO:0000256" key="4">
    <source>
        <dbReference type="ARBA" id="ARBA00022771"/>
    </source>
</evidence>
<comment type="subcellular location">
    <subcellularLocation>
        <location evidence="1">Nucleus</location>
    </subcellularLocation>
</comment>
<evidence type="ECO:0000256" key="1">
    <source>
        <dbReference type="ARBA" id="ARBA00004123"/>
    </source>
</evidence>
<sequence>MVSIHSLEQVEETDVHHLRELEESIDLAQNLLQTSQTQSQTSATHDTSTPRRPLTRSQTGHASKRKLQDDSPVRATATNASSQRKRTKAMSNSMKQSSQPADDPEQTEDEPAPESATLSAVVPLSRSVTPAQQEIADNRSSEPLSSFNNSSDEANVVRCTPRSRVVLPVPVPNLTKKSRGRRVPTTSSPDLSGSSKDERLYVCKVEGCGKCFHRGEHLKRHIRSIHTHEKPFKCTFSMCEKYFNRHDNLLQHLKVHREPSKQVNQDSLNSLNDADNDNDNHDTTERVVPVYSSSSTSSPSSSTHPSLMTSPFMDHYQSRINTLPYNTSARFSVSTNLMDYSYPQTIRANLISTATESPSFSTSMAVSSIRTEIPTTQLLQATKRALS</sequence>
<dbReference type="PROSITE" id="PS50157">
    <property type="entry name" value="ZINC_FINGER_C2H2_2"/>
    <property type="match status" value="2"/>
</dbReference>
<dbReference type="OrthoDB" id="6365676at2759"/>
<protein>
    <recommendedName>
        <fullName evidence="9">C2H2-type domain-containing protein</fullName>
    </recommendedName>
</protein>
<feature type="domain" description="C2H2-type" evidence="9">
    <location>
        <begin position="232"/>
        <end position="261"/>
    </location>
</feature>
<dbReference type="PANTHER" id="PTHR47427">
    <property type="entry name" value="PROTEIN STE12"/>
    <property type="match status" value="1"/>
</dbReference>
<gene>
    <name evidence="10" type="ORF">AMATHDRAFT_184547</name>
</gene>
<dbReference type="GO" id="GO:1990527">
    <property type="term" value="C:Tec1p-Ste12p-Dig1p complex"/>
    <property type="evidence" value="ECO:0007669"/>
    <property type="project" value="TreeGrafter"/>
</dbReference>
<dbReference type="InterPro" id="IPR052127">
    <property type="entry name" value="STE12_transcription_factor"/>
</dbReference>
<feature type="region of interest" description="Disordered" evidence="8">
    <location>
        <begin position="172"/>
        <end position="195"/>
    </location>
</feature>
<evidence type="ECO:0000256" key="2">
    <source>
        <dbReference type="ARBA" id="ARBA00022723"/>
    </source>
</evidence>
<dbReference type="InterPro" id="IPR013087">
    <property type="entry name" value="Znf_C2H2_type"/>
</dbReference>
<dbReference type="GO" id="GO:0000978">
    <property type="term" value="F:RNA polymerase II cis-regulatory region sequence-specific DNA binding"/>
    <property type="evidence" value="ECO:0007669"/>
    <property type="project" value="UniProtKB-ARBA"/>
</dbReference>
<dbReference type="InterPro" id="IPR036236">
    <property type="entry name" value="Znf_C2H2_sf"/>
</dbReference>
<keyword evidence="2" id="KW-0479">Metal-binding</keyword>
<feature type="domain" description="C2H2-type" evidence="9">
    <location>
        <begin position="201"/>
        <end position="231"/>
    </location>
</feature>
<evidence type="ECO:0000256" key="5">
    <source>
        <dbReference type="ARBA" id="ARBA00022833"/>
    </source>
</evidence>
<feature type="compositionally biased region" description="Low complexity" evidence="8">
    <location>
        <begin position="292"/>
        <end position="309"/>
    </location>
</feature>
<dbReference type="PROSITE" id="PS00028">
    <property type="entry name" value="ZINC_FINGER_C2H2_1"/>
    <property type="match status" value="2"/>
</dbReference>
<dbReference type="Pfam" id="PF00096">
    <property type="entry name" value="zf-C2H2"/>
    <property type="match status" value="1"/>
</dbReference>
<dbReference type="SUPFAM" id="SSF57667">
    <property type="entry name" value="beta-beta-alpha zinc fingers"/>
    <property type="match status" value="2"/>
</dbReference>
<evidence type="ECO:0000256" key="6">
    <source>
        <dbReference type="ARBA" id="ARBA00023242"/>
    </source>
</evidence>
<reference evidence="10 11" key="1">
    <citation type="submission" date="2014-02" db="EMBL/GenBank/DDBJ databases">
        <title>Transposable element dynamics among asymbiotic and ectomycorrhizal Amanita fungi.</title>
        <authorList>
            <consortium name="DOE Joint Genome Institute"/>
            <person name="Hess J."/>
            <person name="Skrede I."/>
            <person name="Wolfe B."/>
            <person name="LaButti K."/>
            <person name="Ohm R.A."/>
            <person name="Grigoriev I.V."/>
            <person name="Pringle A."/>
        </authorList>
    </citation>
    <scope>NUCLEOTIDE SEQUENCE [LARGE SCALE GENOMIC DNA]</scope>
    <source>
        <strain evidence="10 11">SKay4041</strain>
    </source>
</reference>
<dbReference type="GO" id="GO:0005634">
    <property type="term" value="C:nucleus"/>
    <property type="evidence" value="ECO:0007669"/>
    <property type="project" value="UniProtKB-SubCell"/>
</dbReference>
<dbReference type="Gene3D" id="3.30.160.60">
    <property type="entry name" value="Classic Zinc Finger"/>
    <property type="match status" value="2"/>
</dbReference>
<keyword evidence="3" id="KW-0677">Repeat</keyword>
<evidence type="ECO:0000256" key="3">
    <source>
        <dbReference type="ARBA" id="ARBA00022737"/>
    </source>
</evidence>
<organism evidence="10 11">
    <name type="scientific">Amanita thiersii Skay4041</name>
    <dbReference type="NCBI Taxonomy" id="703135"/>
    <lineage>
        <taxon>Eukaryota</taxon>
        <taxon>Fungi</taxon>
        <taxon>Dikarya</taxon>
        <taxon>Basidiomycota</taxon>
        <taxon>Agaricomycotina</taxon>
        <taxon>Agaricomycetes</taxon>
        <taxon>Agaricomycetidae</taxon>
        <taxon>Agaricales</taxon>
        <taxon>Pluteineae</taxon>
        <taxon>Amanitaceae</taxon>
        <taxon>Amanita</taxon>
    </lineage>
</organism>
<keyword evidence="4 7" id="KW-0863">Zinc-finger</keyword>
<feature type="region of interest" description="Disordered" evidence="8">
    <location>
        <begin position="34"/>
        <end position="155"/>
    </location>
</feature>
<feature type="compositionally biased region" description="Low complexity" evidence="8">
    <location>
        <begin position="141"/>
        <end position="151"/>
    </location>
</feature>
<keyword evidence="11" id="KW-1185">Reference proteome</keyword>
<feature type="compositionally biased region" description="Polar residues" evidence="8">
    <location>
        <begin position="89"/>
        <end position="100"/>
    </location>
</feature>